<feature type="compositionally biased region" description="Basic and acidic residues" evidence="1">
    <location>
        <begin position="25"/>
        <end position="36"/>
    </location>
</feature>
<comment type="caution">
    <text evidence="2">The sequence shown here is derived from an EMBL/GenBank/DDBJ whole genome shotgun (WGS) entry which is preliminary data.</text>
</comment>
<protein>
    <submittedName>
        <fullName evidence="2">Uncharacterized protein</fullName>
    </submittedName>
</protein>
<dbReference type="Proteomes" id="UP000186817">
    <property type="component" value="Unassembled WGS sequence"/>
</dbReference>
<dbReference type="EMBL" id="LSRX01000040">
    <property type="protein sequence ID" value="OLQ12646.1"/>
    <property type="molecule type" value="Genomic_DNA"/>
</dbReference>
<keyword evidence="3" id="KW-1185">Reference proteome</keyword>
<sequence>MDDADGDGTCIHQVEKSASPLQGRNARDPKLLESKRGPRLQAYSRMRFPSCLKAPTLLGDDETEAMEAAESPGSIGEKRNRFQKMVQPAEEMKGKEWREKVHEDERKAGRTVRSDEEYLPCTYYLFSPEWQEKVRKTLWDLAHRRFTRGTSLDEAFNQFCSLPFEPGFRLLAFLSCHWNLELGTSLFFRSTLGFHCADSLCFIFHYLPLLSILFLRSSLVAFARQEHSERMHLVGGIHPNDGGLLLIDNVLELSIPGLRSKGFAAKVHLEVRQRIIFQEIVQLVTAMENAVEKRKLDELEQKKKALEEGDIHDSSTLIVKASLSDLQLME</sequence>
<evidence type="ECO:0000313" key="3">
    <source>
        <dbReference type="Proteomes" id="UP000186817"/>
    </source>
</evidence>
<name>A0A1Q9EYY2_SYMMI</name>
<reference evidence="2 3" key="1">
    <citation type="submission" date="2016-02" db="EMBL/GenBank/DDBJ databases">
        <title>Genome analysis of coral dinoflagellate symbionts highlights evolutionary adaptations to a symbiotic lifestyle.</title>
        <authorList>
            <person name="Aranda M."/>
            <person name="Li Y."/>
            <person name="Liew Y.J."/>
            <person name="Baumgarten S."/>
            <person name="Simakov O."/>
            <person name="Wilson M."/>
            <person name="Piel J."/>
            <person name="Ashoor H."/>
            <person name="Bougouffa S."/>
            <person name="Bajic V.B."/>
            <person name="Ryu T."/>
            <person name="Ravasi T."/>
            <person name="Bayer T."/>
            <person name="Micklem G."/>
            <person name="Kim H."/>
            <person name="Bhak J."/>
            <person name="Lajeunesse T.C."/>
            <person name="Voolstra C.R."/>
        </authorList>
    </citation>
    <scope>NUCLEOTIDE SEQUENCE [LARGE SCALE GENOMIC DNA]</scope>
    <source>
        <strain evidence="2 3">CCMP2467</strain>
    </source>
</reference>
<gene>
    <name evidence="2" type="ORF">AK812_SmicGene3407</name>
</gene>
<evidence type="ECO:0000313" key="2">
    <source>
        <dbReference type="EMBL" id="OLQ12646.1"/>
    </source>
</evidence>
<accession>A0A1Q9EYY2</accession>
<dbReference type="AlphaFoldDB" id="A0A1Q9EYY2"/>
<organism evidence="2 3">
    <name type="scientific">Symbiodinium microadriaticum</name>
    <name type="common">Dinoflagellate</name>
    <name type="synonym">Zooxanthella microadriatica</name>
    <dbReference type="NCBI Taxonomy" id="2951"/>
    <lineage>
        <taxon>Eukaryota</taxon>
        <taxon>Sar</taxon>
        <taxon>Alveolata</taxon>
        <taxon>Dinophyceae</taxon>
        <taxon>Suessiales</taxon>
        <taxon>Symbiodiniaceae</taxon>
        <taxon>Symbiodinium</taxon>
    </lineage>
</organism>
<evidence type="ECO:0000256" key="1">
    <source>
        <dbReference type="SAM" id="MobiDB-lite"/>
    </source>
</evidence>
<feature type="region of interest" description="Disordered" evidence="1">
    <location>
        <begin position="1"/>
        <end position="42"/>
    </location>
</feature>
<proteinExistence type="predicted"/>